<accession>A0AAJ1F2Z8</accession>
<dbReference type="InterPro" id="IPR010982">
    <property type="entry name" value="Lambda_DNA-bd_dom_sf"/>
</dbReference>
<reference evidence="2" key="1">
    <citation type="submission" date="2021-10" db="EMBL/GenBank/DDBJ databases">
        <title>Collection of gut derived symbiotic bacterial strains cultured from healthy donors.</title>
        <authorList>
            <person name="Lin H."/>
            <person name="Littmann E."/>
            <person name="Claire K."/>
            <person name="Pamer E."/>
        </authorList>
    </citation>
    <scope>NUCLEOTIDE SEQUENCE</scope>
    <source>
        <strain evidence="2">MSK.23.4</strain>
    </source>
</reference>
<sequence length="32" mass="3565">MKNKRLASGLSQGELASLTHVSRYSINRFENG</sequence>
<dbReference type="PROSITE" id="PS50943">
    <property type="entry name" value="HTH_CROC1"/>
    <property type="match status" value="1"/>
</dbReference>
<organism evidence="2 3">
    <name type="scientific">Mediterraneibacter gnavus</name>
    <name type="common">Ruminococcus gnavus</name>
    <dbReference type="NCBI Taxonomy" id="33038"/>
    <lineage>
        <taxon>Bacteria</taxon>
        <taxon>Bacillati</taxon>
        <taxon>Bacillota</taxon>
        <taxon>Clostridia</taxon>
        <taxon>Lachnospirales</taxon>
        <taxon>Lachnospiraceae</taxon>
        <taxon>Mediterraneibacter</taxon>
    </lineage>
</organism>
<dbReference type="SUPFAM" id="SSF47413">
    <property type="entry name" value="lambda repressor-like DNA-binding domains"/>
    <property type="match status" value="1"/>
</dbReference>
<evidence type="ECO:0000313" key="3">
    <source>
        <dbReference type="Proteomes" id="UP001297422"/>
    </source>
</evidence>
<name>A0AAJ1F2Z8_MEDGN</name>
<dbReference type="GO" id="GO:0003677">
    <property type="term" value="F:DNA binding"/>
    <property type="evidence" value="ECO:0007669"/>
    <property type="project" value="InterPro"/>
</dbReference>
<dbReference type="InterPro" id="IPR001387">
    <property type="entry name" value="Cro/C1-type_HTH"/>
</dbReference>
<dbReference type="AlphaFoldDB" id="A0AAJ1F2Z8"/>
<dbReference type="Gene3D" id="1.10.260.40">
    <property type="entry name" value="lambda repressor-like DNA-binding domains"/>
    <property type="match status" value="1"/>
</dbReference>
<dbReference type="EMBL" id="JAJBNC010000437">
    <property type="protein sequence ID" value="MCB5496145.1"/>
    <property type="molecule type" value="Genomic_DNA"/>
</dbReference>
<protein>
    <submittedName>
        <fullName evidence="2">Helix-turn-helix transcriptional regulator</fullName>
    </submittedName>
</protein>
<feature type="non-terminal residue" evidence="2">
    <location>
        <position position="32"/>
    </location>
</feature>
<dbReference type="Proteomes" id="UP001297422">
    <property type="component" value="Unassembled WGS sequence"/>
</dbReference>
<feature type="domain" description="HTH cro/C1-type" evidence="1">
    <location>
        <begin position="1"/>
        <end position="32"/>
    </location>
</feature>
<gene>
    <name evidence="2" type="ORF">LIQ10_20905</name>
</gene>
<evidence type="ECO:0000313" key="2">
    <source>
        <dbReference type="EMBL" id="MCB5496145.1"/>
    </source>
</evidence>
<dbReference type="CDD" id="cd00093">
    <property type="entry name" value="HTH_XRE"/>
    <property type="match status" value="1"/>
</dbReference>
<evidence type="ECO:0000259" key="1">
    <source>
        <dbReference type="PROSITE" id="PS50943"/>
    </source>
</evidence>
<comment type="caution">
    <text evidence="2">The sequence shown here is derived from an EMBL/GenBank/DDBJ whole genome shotgun (WGS) entry which is preliminary data.</text>
</comment>
<dbReference type="Pfam" id="PF01381">
    <property type="entry name" value="HTH_3"/>
    <property type="match status" value="1"/>
</dbReference>
<proteinExistence type="predicted"/>